<dbReference type="AlphaFoldDB" id="A0A918W7Z0"/>
<dbReference type="Proteomes" id="UP000646426">
    <property type="component" value="Unassembled WGS sequence"/>
</dbReference>
<accession>A0A918W7Z0</accession>
<organism evidence="3 4">
    <name type="scientific">Cognatilysobacter bugurensis</name>
    <dbReference type="NCBI Taxonomy" id="543356"/>
    <lineage>
        <taxon>Bacteria</taxon>
        <taxon>Pseudomonadati</taxon>
        <taxon>Pseudomonadota</taxon>
        <taxon>Gammaproteobacteria</taxon>
        <taxon>Lysobacterales</taxon>
        <taxon>Lysobacteraceae</taxon>
        <taxon>Cognatilysobacter</taxon>
    </lineage>
</organism>
<dbReference type="EMBL" id="BMYD01000002">
    <property type="protein sequence ID" value="GHA79245.1"/>
    <property type="molecule type" value="Genomic_DNA"/>
</dbReference>
<feature type="transmembrane region" description="Helical" evidence="1">
    <location>
        <begin position="61"/>
        <end position="87"/>
    </location>
</feature>
<evidence type="ECO:0000256" key="1">
    <source>
        <dbReference type="SAM" id="Phobius"/>
    </source>
</evidence>
<feature type="transmembrane region" description="Helical" evidence="1">
    <location>
        <begin position="124"/>
        <end position="146"/>
    </location>
</feature>
<keyword evidence="1" id="KW-1133">Transmembrane helix</keyword>
<reference evidence="3" key="2">
    <citation type="submission" date="2020-09" db="EMBL/GenBank/DDBJ databases">
        <authorList>
            <person name="Sun Q."/>
            <person name="Kim S."/>
        </authorList>
    </citation>
    <scope>NUCLEOTIDE SEQUENCE</scope>
    <source>
        <strain evidence="3">KCTC 23077</strain>
    </source>
</reference>
<feature type="transmembrane region" description="Helical" evidence="1">
    <location>
        <begin position="99"/>
        <end position="118"/>
    </location>
</feature>
<keyword evidence="1" id="KW-0812">Transmembrane</keyword>
<gene>
    <name evidence="3" type="ORF">GCM10007067_15900</name>
</gene>
<proteinExistence type="predicted"/>
<comment type="caution">
    <text evidence="3">The sequence shown here is derived from an EMBL/GenBank/DDBJ whole genome shotgun (WGS) entry which is preliminary data.</text>
</comment>
<protein>
    <recommendedName>
        <fullName evidence="2">DUF2231 domain-containing protein</fullName>
    </recommendedName>
</protein>
<dbReference type="RefSeq" id="WP_229792408.1">
    <property type="nucleotide sequence ID" value="NZ_BMYD01000002.1"/>
</dbReference>
<keyword evidence="1" id="KW-0472">Membrane</keyword>
<evidence type="ECO:0000313" key="3">
    <source>
        <dbReference type="EMBL" id="GHA79245.1"/>
    </source>
</evidence>
<evidence type="ECO:0000313" key="4">
    <source>
        <dbReference type="Proteomes" id="UP000646426"/>
    </source>
</evidence>
<reference evidence="3" key="1">
    <citation type="journal article" date="2014" name="Int. J. Syst. Evol. Microbiol.">
        <title>Complete genome sequence of Corynebacterium casei LMG S-19264T (=DSM 44701T), isolated from a smear-ripened cheese.</title>
        <authorList>
            <consortium name="US DOE Joint Genome Institute (JGI-PGF)"/>
            <person name="Walter F."/>
            <person name="Albersmeier A."/>
            <person name="Kalinowski J."/>
            <person name="Ruckert C."/>
        </authorList>
    </citation>
    <scope>NUCLEOTIDE SEQUENCE</scope>
    <source>
        <strain evidence="3">KCTC 23077</strain>
    </source>
</reference>
<dbReference type="Pfam" id="PF09990">
    <property type="entry name" value="DUF2231"/>
    <property type="match status" value="1"/>
</dbReference>
<dbReference type="InterPro" id="IPR019251">
    <property type="entry name" value="DUF2231_TM"/>
</dbReference>
<name>A0A918W7Z0_9GAMM</name>
<sequence length="176" mass="19062">MFRRKRPTSEQQFTRKIPSRVAFRQHPIHPMLVVFPIAFLASVPAADLAFVLLHDVRWAQLAFVLNIAGLATGLLAAAFGLGDFLLVREIRNHISAWSHAVVAVMLLALAAAGVWLRWPDPIRAVWPWGLLLSSATGPVVAAAGWLGGTLSFRHGIGVYGEDHAPREAPPDGPAEG</sequence>
<keyword evidence="4" id="KW-1185">Reference proteome</keyword>
<feature type="domain" description="DUF2231" evidence="2">
    <location>
        <begin position="25"/>
        <end position="158"/>
    </location>
</feature>
<evidence type="ECO:0000259" key="2">
    <source>
        <dbReference type="Pfam" id="PF09990"/>
    </source>
</evidence>